<evidence type="ECO:0000313" key="3">
    <source>
        <dbReference type="EMBL" id="SPH20171.1"/>
    </source>
</evidence>
<proteinExistence type="inferred from homology"/>
<evidence type="ECO:0000256" key="2">
    <source>
        <dbReference type="SAM" id="Coils"/>
    </source>
</evidence>
<sequence>MFGTLKTLMIGANARAEEHVRQVYSIELIEQKIREAQDGLKSAKYALAGLIQRARSEERLIATLNTRVTDLMARAGEAMAGGREDMAAQAAQAVADMENEIEVRRETLSRLESRILRLRASVETANRRIIDLKQGAIAAKAVKREHDVQSRLGRTLTQDSAIDEADALIKSVLGRDDPLEQREILNEIDQDLSHEGVADRMAAAGFGTASKTTAADVLKRFSTT</sequence>
<keyword evidence="2" id="KW-0175">Coiled coil</keyword>
<dbReference type="RefSeq" id="WP_108827422.1">
    <property type="nucleotide sequence ID" value="NZ_OMOR01000001.1"/>
</dbReference>
<evidence type="ECO:0000313" key="4">
    <source>
        <dbReference type="Proteomes" id="UP000244880"/>
    </source>
</evidence>
<organism evidence="3 4">
    <name type="scientific">Ascidiaceihabitans donghaensis</name>
    <dbReference type="NCBI Taxonomy" id="1510460"/>
    <lineage>
        <taxon>Bacteria</taxon>
        <taxon>Pseudomonadati</taxon>
        <taxon>Pseudomonadota</taxon>
        <taxon>Alphaproteobacteria</taxon>
        <taxon>Rhodobacterales</taxon>
        <taxon>Paracoccaceae</taxon>
        <taxon>Ascidiaceihabitans</taxon>
    </lineage>
</organism>
<dbReference type="OrthoDB" id="7999550at2"/>
<keyword evidence="4" id="KW-1185">Reference proteome</keyword>
<evidence type="ECO:0000256" key="1">
    <source>
        <dbReference type="ARBA" id="ARBA00043985"/>
    </source>
</evidence>
<dbReference type="InterPro" id="IPR007157">
    <property type="entry name" value="PspA_VIPP1"/>
</dbReference>
<feature type="coiled-coil region" evidence="2">
    <location>
        <begin position="94"/>
        <end position="128"/>
    </location>
</feature>
<dbReference type="AlphaFoldDB" id="A0A2R8BAU3"/>
<accession>A0A2R8BAU3</accession>
<dbReference type="Proteomes" id="UP000244880">
    <property type="component" value="Unassembled WGS sequence"/>
</dbReference>
<gene>
    <name evidence="3" type="ORF">ASD8599_00910</name>
</gene>
<dbReference type="EMBL" id="OMOR01000001">
    <property type="protein sequence ID" value="SPH20171.1"/>
    <property type="molecule type" value="Genomic_DNA"/>
</dbReference>
<dbReference type="Pfam" id="PF04012">
    <property type="entry name" value="PspA_IM30"/>
    <property type="match status" value="1"/>
</dbReference>
<comment type="similarity">
    <text evidence="1">Belongs to the PspA/Vipp/IM30 family.</text>
</comment>
<protein>
    <recommendedName>
        <fullName evidence="5">Phage shock protein A</fullName>
    </recommendedName>
</protein>
<reference evidence="3 4" key="1">
    <citation type="submission" date="2018-03" db="EMBL/GenBank/DDBJ databases">
        <authorList>
            <person name="Keele B.F."/>
        </authorList>
    </citation>
    <scope>NUCLEOTIDE SEQUENCE [LARGE SCALE GENOMIC DNA]</scope>
    <source>
        <strain evidence="3 4">CECT 8599</strain>
    </source>
</reference>
<name>A0A2R8BAU3_9RHOB</name>
<evidence type="ECO:0008006" key="5">
    <source>
        <dbReference type="Google" id="ProtNLM"/>
    </source>
</evidence>